<evidence type="ECO:0000313" key="15">
    <source>
        <dbReference type="Proteomes" id="UP000291236"/>
    </source>
</evidence>
<dbReference type="GO" id="GO:0046654">
    <property type="term" value="P:tetrahydrofolate biosynthetic process"/>
    <property type="evidence" value="ECO:0007669"/>
    <property type="project" value="UniProtKB-UniPathway"/>
</dbReference>
<proteinExistence type="inferred from homology"/>
<evidence type="ECO:0000256" key="12">
    <source>
        <dbReference type="ARBA" id="ARBA00033413"/>
    </source>
</evidence>
<dbReference type="NCBIfam" id="TIGR01498">
    <property type="entry name" value="folK"/>
    <property type="match status" value="1"/>
</dbReference>
<protein>
    <recommendedName>
        <fullName evidence="4">2-amino-4-hydroxy-6-hydroxymethyldihydropteridine pyrophosphokinase</fullName>
        <ecNumber evidence="3">2.7.6.3</ecNumber>
    </recommendedName>
    <alternativeName>
        <fullName evidence="11">6-hydroxymethyl-7,8-dihydropterin pyrophosphokinase</fullName>
    </alternativeName>
    <alternativeName>
        <fullName evidence="12">7,8-dihydro-6-hydroxymethylpterin-pyrophosphokinase</fullName>
    </alternativeName>
</protein>
<evidence type="ECO:0000256" key="2">
    <source>
        <dbReference type="ARBA" id="ARBA00005810"/>
    </source>
</evidence>
<dbReference type="RefSeq" id="WP_130606139.1">
    <property type="nucleotide sequence ID" value="NZ_AP019368.1"/>
</dbReference>
<accession>A0A4P2VT53</accession>
<evidence type="ECO:0000256" key="9">
    <source>
        <dbReference type="ARBA" id="ARBA00022909"/>
    </source>
</evidence>
<dbReference type="Gene3D" id="3.30.70.560">
    <property type="entry name" value="7,8-Dihydro-6-hydroxymethylpterin-pyrophosphokinase HPPK"/>
    <property type="match status" value="1"/>
</dbReference>
<evidence type="ECO:0000259" key="13">
    <source>
        <dbReference type="Pfam" id="PF01288"/>
    </source>
</evidence>
<dbReference type="Proteomes" id="UP000291236">
    <property type="component" value="Chromosome"/>
</dbReference>
<dbReference type="PANTHER" id="PTHR43071">
    <property type="entry name" value="2-AMINO-4-HYDROXY-6-HYDROXYMETHYLDIHYDROPTERIDINE PYROPHOSPHOKINASE"/>
    <property type="match status" value="1"/>
</dbReference>
<dbReference type="GO" id="GO:0003848">
    <property type="term" value="F:2-amino-4-hydroxy-6-hydroxymethyldihydropteridine diphosphokinase activity"/>
    <property type="evidence" value="ECO:0007669"/>
    <property type="project" value="UniProtKB-EC"/>
</dbReference>
<dbReference type="SUPFAM" id="SSF55083">
    <property type="entry name" value="6-hydroxymethyl-7,8-dihydropterin pyrophosphokinase, HPPK"/>
    <property type="match status" value="1"/>
</dbReference>
<sequence length="170" mass="20277">MKSNYNFAYKYILAFGSNLGDRRKNFYKAIKLLDNKIKIRTQSEWIETKPLVHALYNTDDHENYLNFVCIAESALPPDELYDFIVEIEDLIGHSRESRWMPRNLDIDLLFCARNDSKEFANCTPFPFKKAPDFSVPHVDYLNRDFWREQVENELKINEATLLRHFKTELF</sequence>
<keyword evidence="7" id="KW-0418">Kinase</keyword>
<feature type="domain" description="7,8-dihydro-6-hydroxymethylpterin-pyrophosphokinase" evidence="13">
    <location>
        <begin position="12"/>
        <end position="147"/>
    </location>
</feature>
<dbReference type="InterPro" id="IPR035907">
    <property type="entry name" value="Hppk_sf"/>
</dbReference>
<comment type="pathway">
    <text evidence="1">Cofactor biosynthesis; tetrahydrofolate biosynthesis; 2-amino-4-hydroxy-6-hydroxymethyl-7,8-dihydropteridine diphosphate from 7,8-dihydroneopterin triphosphate: step 4/4.</text>
</comment>
<evidence type="ECO:0000256" key="6">
    <source>
        <dbReference type="ARBA" id="ARBA00022741"/>
    </source>
</evidence>
<organism evidence="14 15">
    <name type="scientific">Fluviispira sanaruensis</name>
    <dbReference type="NCBI Taxonomy" id="2493639"/>
    <lineage>
        <taxon>Bacteria</taxon>
        <taxon>Pseudomonadati</taxon>
        <taxon>Bdellovibrionota</taxon>
        <taxon>Oligoflexia</taxon>
        <taxon>Silvanigrellales</taxon>
        <taxon>Silvanigrellaceae</taxon>
        <taxon>Fluviispira</taxon>
    </lineage>
</organism>
<dbReference type="InterPro" id="IPR000550">
    <property type="entry name" value="Hppk"/>
</dbReference>
<gene>
    <name evidence="14" type="ORF">JCM31447_04790</name>
</gene>
<evidence type="ECO:0000256" key="4">
    <source>
        <dbReference type="ARBA" id="ARBA00016218"/>
    </source>
</evidence>
<evidence type="ECO:0000256" key="3">
    <source>
        <dbReference type="ARBA" id="ARBA00013253"/>
    </source>
</evidence>
<name>A0A4P2VT53_FLUSA</name>
<comment type="similarity">
    <text evidence="2">Belongs to the HPPK family.</text>
</comment>
<evidence type="ECO:0000256" key="11">
    <source>
        <dbReference type="ARBA" id="ARBA00029766"/>
    </source>
</evidence>
<evidence type="ECO:0000256" key="1">
    <source>
        <dbReference type="ARBA" id="ARBA00005051"/>
    </source>
</evidence>
<keyword evidence="8" id="KW-0067">ATP-binding</keyword>
<dbReference type="GO" id="GO:0046656">
    <property type="term" value="P:folic acid biosynthetic process"/>
    <property type="evidence" value="ECO:0007669"/>
    <property type="project" value="UniProtKB-KW"/>
</dbReference>
<evidence type="ECO:0000256" key="7">
    <source>
        <dbReference type="ARBA" id="ARBA00022777"/>
    </source>
</evidence>
<dbReference type="OrthoDB" id="9808041at2"/>
<keyword evidence="9" id="KW-0289">Folate biosynthesis</keyword>
<evidence type="ECO:0000313" key="14">
    <source>
        <dbReference type="EMBL" id="BBH52042.1"/>
    </source>
</evidence>
<dbReference type="GO" id="GO:0005524">
    <property type="term" value="F:ATP binding"/>
    <property type="evidence" value="ECO:0007669"/>
    <property type="project" value="UniProtKB-KW"/>
</dbReference>
<dbReference type="Pfam" id="PF01288">
    <property type="entry name" value="HPPK"/>
    <property type="match status" value="1"/>
</dbReference>
<reference evidence="14 15" key="1">
    <citation type="submission" date="2018-12" db="EMBL/GenBank/DDBJ databases">
        <title>Rubrispira sanarue gen. nov., sp., nov., a member of the order Silvanigrellales, isolated from a brackish lake in Hamamatsu Japan.</title>
        <authorList>
            <person name="Maejima Y."/>
            <person name="Iino T."/>
            <person name="Muraguchi Y."/>
            <person name="Fukuda K."/>
            <person name="Nojiri H."/>
            <person name="Ohkuma M."/>
            <person name="Moriuchi R."/>
            <person name="Dohra H."/>
            <person name="Kimbara K."/>
            <person name="Shintani M."/>
        </authorList>
    </citation>
    <scope>NUCLEOTIDE SEQUENCE [LARGE SCALE GENOMIC DNA]</scope>
    <source>
        <strain evidence="14 15">RF1110005</strain>
    </source>
</reference>
<keyword evidence="6" id="KW-0547">Nucleotide-binding</keyword>
<dbReference type="GO" id="GO:0016301">
    <property type="term" value="F:kinase activity"/>
    <property type="evidence" value="ECO:0007669"/>
    <property type="project" value="UniProtKB-KW"/>
</dbReference>
<keyword evidence="15" id="KW-1185">Reference proteome</keyword>
<dbReference type="KEGG" id="sbf:JCM31447_04790"/>
<dbReference type="AlphaFoldDB" id="A0A4P2VT53"/>
<keyword evidence="5" id="KW-0808">Transferase</keyword>
<comment type="function">
    <text evidence="10">Catalyzes the transfer of pyrophosphate from adenosine triphosphate (ATP) to 6-hydroxymethyl-7,8-dihydropterin, an enzymatic step in folate biosynthesis pathway.</text>
</comment>
<evidence type="ECO:0000256" key="10">
    <source>
        <dbReference type="ARBA" id="ARBA00029409"/>
    </source>
</evidence>
<dbReference type="EC" id="2.7.6.3" evidence="3"/>
<dbReference type="EMBL" id="AP019368">
    <property type="protein sequence ID" value="BBH52042.1"/>
    <property type="molecule type" value="Genomic_DNA"/>
</dbReference>
<dbReference type="UniPathway" id="UPA00077">
    <property type="reaction ID" value="UER00155"/>
</dbReference>
<evidence type="ECO:0000256" key="5">
    <source>
        <dbReference type="ARBA" id="ARBA00022679"/>
    </source>
</evidence>
<evidence type="ECO:0000256" key="8">
    <source>
        <dbReference type="ARBA" id="ARBA00022840"/>
    </source>
</evidence>
<dbReference type="PANTHER" id="PTHR43071:SF1">
    <property type="entry name" value="2-AMINO-4-HYDROXY-6-HYDROXYMETHYLDIHYDROPTERIDINE PYROPHOSPHOKINASE"/>
    <property type="match status" value="1"/>
</dbReference>